<name>A0A165G6W0_XYLHT</name>
<dbReference type="Proteomes" id="UP000076632">
    <property type="component" value="Unassembled WGS sequence"/>
</dbReference>
<gene>
    <name evidence="3" type="ORF">L228DRAFT_248556</name>
</gene>
<dbReference type="GO" id="GO:0003700">
    <property type="term" value="F:DNA-binding transcription factor activity"/>
    <property type="evidence" value="ECO:0007669"/>
    <property type="project" value="InterPro"/>
</dbReference>
<proteinExistence type="predicted"/>
<dbReference type="InterPro" id="IPR000835">
    <property type="entry name" value="HTH_MarR-typ"/>
</dbReference>
<dbReference type="SUPFAM" id="SSF46785">
    <property type="entry name" value="Winged helix' DNA-binding domain"/>
    <property type="match status" value="1"/>
</dbReference>
<dbReference type="EMBL" id="KV407460">
    <property type="protein sequence ID" value="KZF21807.1"/>
    <property type="molecule type" value="Genomic_DNA"/>
</dbReference>
<evidence type="ECO:0000259" key="2">
    <source>
        <dbReference type="PROSITE" id="PS50995"/>
    </source>
</evidence>
<dbReference type="InterPro" id="IPR036390">
    <property type="entry name" value="WH_DNA-bd_sf"/>
</dbReference>
<evidence type="ECO:0000313" key="3">
    <source>
        <dbReference type="EMBL" id="KZF21807.1"/>
    </source>
</evidence>
<feature type="region of interest" description="Disordered" evidence="1">
    <location>
        <begin position="11"/>
        <end position="34"/>
    </location>
</feature>
<protein>
    <recommendedName>
        <fullName evidence="2">HTH marR-type domain-containing protein</fullName>
    </recommendedName>
</protein>
<dbReference type="GeneID" id="28898013"/>
<dbReference type="PROSITE" id="PS50995">
    <property type="entry name" value="HTH_MARR_2"/>
    <property type="match status" value="1"/>
</dbReference>
<organism evidence="3 4">
    <name type="scientific">Xylona heveae (strain CBS 132557 / TC161)</name>
    <dbReference type="NCBI Taxonomy" id="1328760"/>
    <lineage>
        <taxon>Eukaryota</taxon>
        <taxon>Fungi</taxon>
        <taxon>Dikarya</taxon>
        <taxon>Ascomycota</taxon>
        <taxon>Pezizomycotina</taxon>
        <taxon>Xylonomycetes</taxon>
        <taxon>Xylonales</taxon>
        <taxon>Xylonaceae</taxon>
        <taxon>Xylona</taxon>
    </lineage>
</organism>
<sequence length="210" mass="23552">MDIMNSFSVLDADGTGHTEDTSSPISTDSPSILEPNAGNDLAAKFYDAFNDIANEMSIINGKLKKVKSAEMTRQIVMAIERHGRDPNKDTATADGDGLPMTKLCNFLDKEKTSVSRWVRAAKKSGHVQEQRKSSDRRQKLLSLTESGWELFESLARTIADKIEPVLRHLSPKVNCEIFLENLEEFVVAFRAARLDIQGERRVVFKNEQSH</sequence>
<dbReference type="Gene3D" id="1.10.10.10">
    <property type="entry name" value="Winged helix-like DNA-binding domain superfamily/Winged helix DNA-binding domain"/>
    <property type="match status" value="1"/>
</dbReference>
<keyword evidence="4" id="KW-1185">Reference proteome</keyword>
<dbReference type="InParanoid" id="A0A165G6W0"/>
<accession>A0A165G6W0</accession>
<dbReference type="Pfam" id="PF13463">
    <property type="entry name" value="HTH_27"/>
    <property type="match status" value="1"/>
</dbReference>
<dbReference type="AlphaFoldDB" id="A0A165G6W0"/>
<dbReference type="SMART" id="SM00347">
    <property type="entry name" value="HTH_MARR"/>
    <property type="match status" value="1"/>
</dbReference>
<evidence type="ECO:0000313" key="4">
    <source>
        <dbReference type="Proteomes" id="UP000076632"/>
    </source>
</evidence>
<reference evidence="3 4" key="1">
    <citation type="journal article" date="2016" name="Fungal Biol.">
        <title>The genome of Xylona heveae provides a window into fungal endophytism.</title>
        <authorList>
            <person name="Gazis R."/>
            <person name="Kuo A."/>
            <person name="Riley R."/>
            <person name="LaButti K."/>
            <person name="Lipzen A."/>
            <person name="Lin J."/>
            <person name="Amirebrahimi M."/>
            <person name="Hesse C.N."/>
            <person name="Spatafora J.W."/>
            <person name="Henrissat B."/>
            <person name="Hainaut M."/>
            <person name="Grigoriev I.V."/>
            <person name="Hibbett D.S."/>
        </authorList>
    </citation>
    <scope>NUCLEOTIDE SEQUENCE [LARGE SCALE GENOMIC DNA]</scope>
    <source>
        <strain evidence="3 4">TC161</strain>
    </source>
</reference>
<feature type="compositionally biased region" description="Low complexity" evidence="1">
    <location>
        <begin position="21"/>
        <end position="32"/>
    </location>
</feature>
<evidence type="ECO:0000256" key="1">
    <source>
        <dbReference type="SAM" id="MobiDB-lite"/>
    </source>
</evidence>
<dbReference type="InterPro" id="IPR036388">
    <property type="entry name" value="WH-like_DNA-bd_sf"/>
</dbReference>
<dbReference type="RefSeq" id="XP_018187362.1">
    <property type="nucleotide sequence ID" value="XM_018332876.1"/>
</dbReference>
<feature type="domain" description="HTH marR-type" evidence="2">
    <location>
        <begin position="38"/>
        <end position="187"/>
    </location>
</feature>